<keyword evidence="2" id="KW-1185">Reference proteome</keyword>
<dbReference type="AlphaFoldDB" id="A0A5C3P639"/>
<evidence type="ECO:0000313" key="2">
    <source>
        <dbReference type="Proteomes" id="UP000308197"/>
    </source>
</evidence>
<proteinExistence type="predicted"/>
<protein>
    <submittedName>
        <fullName evidence="1">Uncharacterized protein</fullName>
    </submittedName>
</protein>
<dbReference type="Proteomes" id="UP000308197">
    <property type="component" value="Unassembled WGS sequence"/>
</dbReference>
<evidence type="ECO:0000313" key="1">
    <source>
        <dbReference type="EMBL" id="TFK84347.1"/>
    </source>
</evidence>
<dbReference type="EMBL" id="ML211322">
    <property type="protein sequence ID" value="TFK84347.1"/>
    <property type="molecule type" value="Genomic_DNA"/>
</dbReference>
<organism evidence="1 2">
    <name type="scientific">Polyporus arcularius HHB13444</name>
    <dbReference type="NCBI Taxonomy" id="1314778"/>
    <lineage>
        <taxon>Eukaryota</taxon>
        <taxon>Fungi</taxon>
        <taxon>Dikarya</taxon>
        <taxon>Basidiomycota</taxon>
        <taxon>Agaricomycotina</taxon>
        <taxon>Agaricomycetes</taxon>
        <taxon>Polyporales</taxon>
        <taxon>Polyporaceae</taxon>
        <taxon>Polyporus</taxon>
    </lineage>
</organism>
<name>A0A5C3P639_9APHY</name>
<accession>A0A5C3P639</accession>
<dbReference type="InParanoid" id="A0A5C3P639"/>
<reference evidence="1 2" key="1">
    <citation type="journal article" date="2019" name="Nat. Ecol. Evol.">
        <title>Megaphylogeny resolves global patterns of mushroom evolution.</title>
        <authorList>
            <person name="Varga T."/>
            <person name="Krizsan K."/>
            <person name="Foldi C."/>
            <person name="Dima B."/>
            <person name="Sanchez-Garcia M."/>
            <person name="Sanchez-Ramirez S."/>
            <person name="Szollosi G.J."/>
            <person name="Szarkandi J.G."/>
            <person name="Papp V."/>
            <person name="Albert L."/>
            <person name="Andreopoulos W."/>
            <person name="Angelini C."/>
            <person name="Antonin V."/>
            <person name="Barry K.W."/>
            <person name="Bougher N.L."/>
            <person name="Buchanan P."/>
            <person name="Buyck B."/>
            <person name="Bense V."/>
            <person name="Catcheside P."/>
            <person name="Chovatia M."/>
            <person name="Cooper J."/>
            <person name="Damon W."/>
            <person name="Desjardin D."/>
            <person name="Finy P."/>
            <person name="Geml J."/>
            <person name="Haridas S."/>
            <person name="Hughes K."/>
            <person name="Justo A."/>
            <person name="Karasinski D."/>
            <person name="Kautmanova I."/>
            <person name="Kiss B."/>
            <person name="Kocsube S."/>
            <person name="Kotiranta H."/>
            <person name="LaButti K.M."/>
            <person name="Lechner B.E."/>
            <person name="Liimatainen K."/>
            <person name="Lipzen A."/>
            <person name="Lukacs Z."/>
            <person name="Mihaltcheva S."/>
            <person name="Morgado L.N."/>
            <person name="Niskanen T."/>
            <person name="Noordeloos M.E."/>
            <person name="Ohm R.A."/>
            <person name="Ortiz-Santana B."/>
            <person name="Ovrebo C."/>
            <person name="Racz N."/>
            <person name="Riley R."/>
            <person name="Savchenko A."/>
            <person name="Shiryaev A."/>
            <person name="Soop K."/>
            <person name="Spirin V."/>
            <person name="Szebenyi C."/>
            <person name="Tomsovsky M."/>
            <person name="Tulloss R.E."/>
            <person name="Uehling J."/>
            <person name="Grigoriev I.V."/>
            <person name="Vagvolgyi C."/>
            <person name="Papp T."/>
            <person name="Martin F.M."/>
            <person name="Miettinen O."/>
            <person name="Hibbett D.S."/>
            <person name="Nagy L.G."/>
        </authorList>
    </citation>
    <scope>NUCLEOTIDE SEQUENCE [LARGE SCALE GENOMIC DNA]</scope>
    <source>
        <strain evidence="1 2">HHB13444</strain>
    </source>
</reference>
<sequence length="122" mass="13632">MSTHTHTLVALAMDAAHAAHAPLALSSSTPHPTIIGDCLTPRTCTLTFPHLPASRLRLLVHTCRSRDPIFLIRGDHCGHPHGTPSSSIHLINYFPPSSSIIEHWTTRTLHHSTYIYPNFFYY</sequence>
<gene>
    <name evidence="1" type="ORF">K466DRAFT_228823</name>
</gene>